<dbReference type="Pfam" id="PF00756">
    <property type="entry name" value="Esterase"/>
    <property type="match status" value="1"/>
</dbReference>
<proteinExistence type="predicted"/>
<protein>
    <submittedName>
        <fullName evidence="1">Uncharacterized protein</fullName>
    </submittedName>
</protein>
<name>A0A645DMD8_9ZZZZ</name>
<dbReference type="InterPro" id="IPR050583">
    <property type="entry name" value="Mycobacterial_A85_antigen"/>
</dbReference>
<reference evidence="1" key="1">
    <citation type="submission" date="2019-08" db="EMBL/GenBank/DDBJ databases">
        <authorList>
            <person name="Kucharzyk K."/>
            <person name="Murdoch R.W."/>
            <person name="Higgins S."/>
            <person name="Loffler F."/>
        </authorList>
    </citation>
    <scope>NUCLEOTIDE SEQUENCE</scope>
</reference>
<dbReference type="GO" id="GO:0016747">
    <property type="term" value="F:acyltransferase activity, transferring groups other than amino-acyl groups"/>
    <property type="evidence" value="ECO:0007669"/>
    <property type="project" value="TreeGrafter"/>
</dbReference>
<comment type="caution">
    <text evidence="1">The sequence shown here is derived from an EMBL/GenBank/DDBJ whole genome shotgun (WGS) entry which is preliminary data.</text>
</comment>
<dbReference type="SUPFAM" id="SSF53474">
    <property type="entry name" value="alpha/beta-Hydrolases"/>
    <property type="match status" value="1"/>
</dbReference>
<dbReference type="PANTHER" id="PTHR48098">
    <property type="entry name" value="ENTEROCHELIN ESTERASE-RELATED"/>
    <property type="match status" value="1"/>
</dbReference>
<gene>
    <name evidence="1" type="ORF">SDC9_137542</name>
</gene>
<evidence type="ECO:0000313" key="1">
    <source>
        <dbReference type="EMBL" id="MPM90421.1"/>
    </source>
</evidence>
<dbReference type="AlphaFoldDB" id="A0A645DMD8"/>
<organism evidence="1">
    <name type="scientific">bioreactor metagenome</name>
    <dbReference type="NCBI Taxonomy" id="1076179"/>
    <lineage>
        <taxon>unclassified sequences</taxon>
        <taxon>metagenomes</taxon>
        <taxon>ecological metagenomes</taxon>
    </lineage>
</organism>
<dbReference type="Gene3D" id="3.40.50.1820">
    <property type="entry name" value="alpha/beta hydrolase"/>
    <property type="match status" value="1"/>
</dbReference>
<dbReference type="InterPro" id="IPR000801">
    <property type="entry name" value="Esterase-like"/>
</dbReference>
<sequence length="265" mass="29438">MAFFQCDFFSTALCFNTSVNIIIPTAGTAEAAADGLPEGRKYPVMYLFHGAYGDHSDWQRLTRIEQYARQHKLAVVMPAASNSFYLDMPYGSKYLTYISKELPDFVRGNFPVSRLRAYNFTAGLSMGGYGAIRTALARPDLFSAAISLSGAIDFPGLKNSGSEGGPKAWRAMFEDSEGYRAQDADLAYIAKGLDAAGQPLPRLFISCGTEDFLYDINQSACRKFRALGMDVRYEEHPGAHEWAYWDEHIRRGIEWLDLPGTSVDA</sequence>
<dbReference type="PANTHER" id="PTHR48098:SF1">
    <property type="entry name" value="DIACYLGLYCEROL ACYLTRANSFERASE_MYCOLYLTRANSFERASE AG85A"/>
    <property type="match status" value="1"/>
</dbReference>
<dbReference type="InterPro" id="IPR029058">
    <property type="entry name" value="AB_hydrolase_fold"/>
</dbReference>
<dbReference type="EMBL" id="VSSQ01037668">
    <property type="protein sequence ID" value="MPM90421.1"/>
    <property type="molecule type" value="Genomic_DNA"/>
</dbReference>
<accession>A0A645DMD8</accession>